<comment type="caution">
    <text evidence="1">The sequence shown here is derived from an EMBL/GenBank/DDBJ whole genome shotgun (WGS) entry which is preliminary data.</text>
</comment>
<protein>
    <submittedName>
        <fullName evidence="1">Uncharacterized protein</fullName>
    </submittedName>
</protein>
<reference evidence="1 2" key="1">
    <citation type="journal article" date="2022" name="New Phytol.">
        <title>Ecological generalism drives hyperdiversity of secondary metabolite gene clusters in xylarialean endophytes.</title>
        <authorList>
            <person name="Franco M.E.E."/>
            <person name="Wisecaver J.H."/>
            <person name="Arnold A.E."/>
            <person name="Ju Y.M."/>
            <person name="Slot J.C."/>
            <person name="Ahrendt S."/>
            <person name="Moore L.P."/>
            <person name="Eastman K.E."/>
            <person name="Scott K."/>
            <person name="Konkel Z."/>
            <person name="Mondo S.J."/>
            <person name="Kuo A."/>
            <person name="Hayes R.D."/>
            <person name="Haridas S."/>
            <person name="Andreopoulos B."/>
            <person name="Riley R."/>
            <person name="LaButti K."/>
            <person name="Pangilinan J."/>
            <person name="Lipzen A."/>
            <person name="Amirebrahimi M."/>
            <person name="Yan J."/>
            <person name="Adam C."/>
            <person name="Keymanesh K."/>
            <person name="Ng V."/>
            <person name="Louie K."/>
            <person name="Northen T."/>
            <person name="Drula E."/>
            <person name="Henrissat B."/>
            <person name="Hsieh H.M."/>
            <person name="Youens-Clark K."/>
            <person name="Lutzoni F."/>
            <person name="Miadlikowska J."/>
            <person name="Eastwood D.C."/>
            <person name="Hamelin R.C."/>
            <person name="Grigoriev I.V."/>
            <person name="U'Ren J.M."/>
        </authorList>
    </citation>
    <scope>NUCLEOTIDE SEQUENCE [LARGE SCALE GENOMIC DNA]</scope>
    <source>
        <strain evidence="1 2">CBS 119005</strain>
    </source>
</reference>
<evidence type="ECO:0000313" key="2">
    <source>
        <dbReference type="Proteomes" id="UP001497700"/>
    </source>
</evidence>
<organism evidence="1 2">
    <name type="scientific">Hypoxylon rubiginosum</name>
    <dbReference type="NCBI Taxonomy" id="110542"/>
    <lineage>
        <taxon>Eukaryota</taxon>
        <taxon>Fungi</taxon>
        <taxon>Dikarya</taxon>
        <taxon>Ascomycota</taxon>
        <taxon>Pezizomycotina</taxon>
        <taxon>Sordariomycetes</taxon>
        <taxon>Xylariomycetidae</taxon>
        <taxon>Xylariales</taxon>
        <taxon>Hypoxylaceae</taxon>
        <taxon>Hypoxylon</taxon>
    </lineage>
</organism>
<dbReference type="EMBL" id="MU393505">
    <property type="protein sequence ID" value="KAI4863378.1"/>
    <property type="molecule type" value="Genomic_DNA"/>
</dbReference>
<keyword evidence="2" id="KW-1185">Reference proteome</keyword>
<evidence type="ECO:0000313" key="1">
    <source>
        <dbReference type="EMBL" id="KAI4863378.1"/>
    </source>
</evidence>
<accession>A0ACB9YVK2</accession>
<proteinExistence type="predicted"/>
<name>A0ACB9YVK2_9PEZI</name>
<sequence length="157" mass="17033">MQISIASLLLLLVASTSATLEKRVGGYDATCLEVRLDDNGNPQDLTGDCDSNTGKWTRKTRLDLNLCYSVDGDGHMFAQSGGHGLNNSNTGFPCEKCFNGNGYEVPKTYYACDCTPYAEGGIYTHSGVDLDALISNEDGFLTCFNHTAVFLSEFINF</sequence>
<gene>
    <name evidence="1" type="ORF">F4820DRAFT_427210</name>
</gene>
<dbReference type="Proteomes" id="UP001497700">
    <property type="component" value="Unassembled WGS sequence"/>
</dbReference>